<proteinExistence type="predicted"/>
<dbReference type="Gene3D" id="3.40.50.1000">
    <property type="entry name" value="HAD superfamily/HAD-like"/>
    <property type="match status" value="1"/>
</dbReference>
<dbReference type="AlphaFoldDB" id="A0A6N6MM43"/>
<dbReference type="PANTHER" id="PTHR46470">
    <property type="entry name" value="N-ACYLNEURAMINATE-9-PHOSPHATASE"/>
    <property type="match status" value="1"/>
</dbReference>
<keyword evidence="4" id="KW-0460">Magnesium</keyword>
<evidence type="ECO:0000256" key="1">
    <source>
        <dbReference type="ARBA" id="ARBA00001946"/>
    </source>
</evidence>
<keyword evidence="6" id="KW-1185">Reference proteome</keyword>
<dbReference type="PANTHER" id="PTHR46470:SF2">
    <property type="entry name" value="GLYCERALDEHYDE 3-PHOSPHATE PHOSPHATASE"/>
    <property type="match status" value="1"/>
</dbReference>
<dbReference type="SUPFAM" id="SSF56784">
    <property type="entry name" value="HAD-like"/>
    <property type="match status" value="1"/>
</dbReference>
<dbReference type="GO" id="GO:0044281">
    <property type="term" value="P:small molecule metabolic process"/>
    <property type="evidence" value="ECO:0007669"/>
    <property type="project" value="UniProtKB-ARBA"/>
</dbReference>
<dbReference type="EMBL" id="WAAT01000004">
    <property type="protein sequence ID" value="KAB1071394.1"/>
    <property type="molecule type" value="Genomic_DNA"/>
</dbReference>
<dbReference type="InterPro" id="IPR036412">
    <property type="entry name" value="HAD-like_sf"/>
</dbReference>
<dbReference type="InterPro" id="IPR023214">
    <property type="entry name" value="HAD_sf"/>
</dbReference>
<gene>
    <name evidence="5" type="ORF">F6U93_01325</name>
</gene>
<dbReference type="InterPro" id="IPR051400">
    <property type="entry name" value="HAD-like_hydrolase"/>
</dbReference>
<dbReference type="GO" id="GO:0016791">
    <property type="term" value="F:phosphatase activity"/>
    <property type="evidence" value="ECO:0007669"/>
    <property type="project" value="TreeGrafter"/>
</dbReference>
<accession>A0A6N6MM43</accession>
<name>A0A6N6MM43_9FLAO</name>
<evidence type="ECO:0000256" key="3">
    <source>
        <dbReference type="ARBA" id="ARBA00022801"/>
    </source>
</evidence>
<protein>
    <submittedName>
        <fullName evidence="5">HAD family hydrolase</fullName>
    </submittedName>
</protein>
<dbReference type="GO" id="GO:0046872">
    <property type="term" value="F:metal ion binding"/>
    <property type="evidence" value="ECO:0007669"/>
    <property type="project" value="UniProtKB-KW"/>
</dbReference>
<dbReference type="InterPro" id="IPR041492">
    <property type="entry name" value="HAD_2"/>
</dbReference>
<dbReference type="Proteomes" id="UP000441333">
    <property type="component" value="Unassembled WGS sequence"/>
</dbReference>
<organism evidence="5 6">
    <name type="scientific">Pseudotamlana haliotis</name>
    <dbReference type="NCBI Taxonomy" id="2614804"/>
    <lineage>
        <taxon>Bacteria</taxon>
        <taxon>Pseudomonadati</taxon>
        <taxon>Bacteroidota</taxon>
        <taxon>Flavobacteriia</taxon>
        <taxon>Flavobacteriales</taxon>
        <taxon>Flavobacteriaceae</taxon>
        <taxon>Pseudotamlana</taxon>
    </lineage>
</organism>
<sequence>MSKTVLIFDLDDTICKEIDYLKSAYREIAIFLASKTSTTSEAIFNTMFGFYETKQNAFDLILNQYKVEGVSALDLVQIYRNHEPSIAISEEIQELLIRLKEKTFKTGLITDGRSVQQRSKLKALNLIEYFDDIIISEEFGSEKPSLKNFEYYLKKYGSNLNYFYIGDNTKKDFIAPNQLGWTSVCLKDNGQNIHKQDFDIPEFQKPKYIIENLLAVEALI</sequence>
<evidence type="ECO:0000313" key="6">
    <source>
        <dbReference type="Proteomes" id="UP000441333"/>
    </source>
</evidence>
<comment type="caution">
    <text evidence="5">The sequence shown here is derived from an EMBL/GenBank/DDBJ whole genome shotgun (WGS) entry which is preliminary data.</text>
</comment>
<dbReference type="Gene3D" id="1.10.150.520">
    <property type="match status" value="1"/>
</dbReference>
<reference evidence="5 6" key="1">
    <citation type="submission" date="2019-09" db="EMBL/GenBank/DDBJ databases">
        <authorList>
            <person name="Cao W.R."/>
        </authorList>
    </citation>
    <scope>NUCLEOTIDE SEQUENCE [LARGE SCALE GENOMIC DNA]</scope>
    <source>
        <strain evidence="5 6">B1N29</strain>
    </source>
</reference>
<dbReference type="RefSeq" id="WP_150936079.1">
    <property type="nucleotide sequence ID" value="NZ_WAAT01000004.1"/>
</dbReference>
<dbReference type="SFLD" id="SFLDS00003">
    <property type="entry name" value="Haloacid_Dehalogenase"/>
    <property type="match status" value="1"/>
</dbReference>
<dbReference type="InterPro" id="IPR006439">
    <property type="entry name" value="HAD-SF_hydro_IA"/>
</dbReference>
<evidence type="ECO:0000313" key="5">
    <source>
        <dbReference type="EMBL" id="KAB1071394.1"/>
    </source>
</evidence>
<keyword evidence="2" id="KW-0479">Metal-binding</keyword>
<dbReference type="SFLD" id="SFLDG01129">
    <property type="entry name" value="C1.5:_HAD__Beta-PGM__Phosphata"/>
    <property type="match status" value="1"/>
</dbReference>
<dbReference type="NCBIfam" id="TIGR01549">
    <property type="entry name" value="HAD-SF-IA-v1"/>
    <property type="match status" value="1"/>
</dbReference>
<evidence type="ECO:0000256" key="2">
    <source>
        <dbReference type="ARBA" id="ARBA00022723"/>
    </source>
</evidence>
<keyword evidence="3 5" id="KW-0378">Hydrolase</keyword>
<dbReference type="Pfam" id="PF13419">
    <property type="entry name" value="HAD_2"/>
    <property type="match status" value="1"/>
</dbReference>
<evidence type="ECO:0000256" key="4">
    <source>
        <dbReference type="ARBA" id="ARBA00022842"/>
    </source>
</evidence>
<comment type="cofactor">
    <cofactor evidence="1">
        <name>Mg(2+)</name>
        <dbReference type="ChEBI" id="CHEBI:18420"/>
    </cofactor>
</comment>